<reference evidence="2" key="1">
    <citation type="submission" date="2016-10" db="EMBL/GenBank/DDBJ databases">
        <authorList>
            <person name="Varghese N."/>
            <person name="Submissions S."/>
        </authorList>
    </citation>
    <scope>NUCLEOTIDE SEQUENCE [LARGE SCALE GENOMIC DNA]</scope>
    <source>
        <strain evidence="2">DSM 15310</strain>
    </source>
</reference>
<dbReference type="EMBL" id="FOHS01000004">
    <property type="protein sequence ID" value="SET94495.1"/>
    <property type="molecule type" value="Genomic_DNA"/>
</dbReference>
<protein>
    <submittedName>
        <fullName evidence="1">Uncharacterized protein</fullName>
    </submittedName>
</protein>
<proteinExistence type="predicted"/>
<gene>
    <name evidence="1" type="ORF">SAMN04487998_3291</name>
</gene>
<dbReference type="Proteomes" id="UP000198697">
    <property type="component" value="Unassembled WGS sequence"/>
</dbReference>
<keyword evidence="2" id="KW-1185">Reference proteome</keyword>
<evidence type="ECO:0000313" key="2">
    <source>
        <dbReference type="Proteomes" id="UP000198697"/>
    </source>
</evidence>
<organism evidence="1 2">
    <name type="scientific">Hymenobacter actinosclerus</name>
    <dbReference type="NCBI Taxonomy" id="82805"/>
    <lineage>
        <taxon>Bacteria</taxon>
        <taxon>Pseudomonadati</taxon>
        <taxon>Bacteroidota</taxon>
        <taxon>Cytophagia</taxon>
        <taxon>Cytophagales</taxon>
        <taxon>Hymenobacteraceae</taxon>
        <taxon>Hymenobacter</taxon>
    </lineage>
</organism>
<name>A0A1I0ICC7_9BACT</name>
<evidence type="ECO:0000313" key="1">
    <source>
        <dbReference type="EMBL" id="SET94495.1"/>
    </source>
</evidence>
<dbReference type="AlphaFoldDB" id="A0A1I0ICC7"/>
<sequence>MISLVVVGKLNTTSVNSQLAQTDEPQWIIPVHTAVHRTPADATAPVPAETGKFRSWRLIHTVDASNE</sequence>
<accession>A0A1I0ICC7</accession>